<dbReference type="PROSITE" id="PS51189">
    <property type="entry name" value="FAT"/>
    <property type="match status" value="1"/>
</dbReference>
<dbReference type="SMART" id="SM01343">
    <property type="entry name" value="FATC"/>
    <property type="match status" value="1"/>
</dbReference>
<dbReference type="OrthoDB" id="381190at2759"/>
<evidence type="ECO:0000256" key="3">
    <source>
        <dbReference type="ARBA" id="ARBA00022679"/>
    </source>
</evidence>
<dbReference type="PROSITE" id="PS00915">
    <property type="entry name" value="PI3_4_KINASE_1"/>
    <property type="match status" value="1"/>
</dbReference>
<dbReference type="EMBL" id="KZ988042">
    <property type="protein sequence ID" value="RKP13354.1"/>
    <property type="molecule type" value="Genomic_DNA"/>
</dbReference>
<sequence>MAGGKKLSAEAEAALLPATPHLSLSMGSSSEDYYPAVAVTALMRILQDPSLSAYHTPVIQAYMYIFKTLGMRCVPFLPAIMPTFLGAMRTVPAAMLEFHFQQLGILVGIIRHNIRNYLDDIFSLVRDYWSPGAPALQMTILSLVEAVALVMDDEFRVYLPSLLVHMLAIMATRVAAITKVLHAFVVFGTTLQEYLHLVVPVLLRLAERGDGAGGTIRRAAILTLGRMTRRVDFSEHAAPVVHSLMRVLGQGAMVPELREPVMETLALLVYQLGPKYAVFLPTTSRELLRLRISHPKYESLVRRASTGAGLSADLSSADTTTDKGPSAGDSSDTGVMGPVQKLPVDQPRLARAWENAQRSTREDWMEWMRRLSVELLKESPSHALRACASLAGIYPPLARELFNAAFVSCWSQLHQDNQRSLMEALETALRSPNIPPEILNILLNLNEFMEQDEKSLPVDIGLLSGYALKCHAYAKALHYKEVEFFSDPSSPQVIESLISISNHLGQPDAASGILAYAQSRHALPLEESWYERLQRWDEALVAYERREAEDPGNFRLTLGRMRCLHSLGEWASLSRLSEEKWPGASETNRKAMAALAASAAWGMGAWSRMDDYIGCMKKDSADRGFFRAILAVHRHDFGLAQRLVDNTRDLLDTELTALVAESYSRAYSVVVRVQMLSEIEEVIRYKVAAATAAASPAPGDEAGMAARAVCMGIRRTWARRLRGCQRNIDIWLRILKVRSAVISPMEDREMWMRFASLCRKSGRMALSERALDSLMGHDEMIGVSTHVAYAILKHRWAMGMQTEALEDLKSLGKYLTGTLGDQIRWERPDDPEGGLDRFTSRRRLLSRVYLRMGRWTATAGSLVHRVLRAHRLATLWDPISYKAWHAWSLSNFEAIAQYERLLAGGDTEGHASGQGHANLMNLVRPFIVPAIEGFFRSLALSARGGNSLQDTLRLLTLWFKYGYQAEVSEAIVQGLGSVSIDTWLQVIPQLIARIHAPSVTVRRGVNQLLSDVGRQHPQALVYSLTVAMKSHTSSRRKAALSILDKLRLLYPRIVEQALMVSHELIRVSILWMEIWHEGLEEASRYFFGERNPEGMLLTLEPLHRMMRREPETQREENFVQTFGSDLRAGEALCRRYREDGNAHHLNQAWDLYYQVFRKVFKQLTQMTTLDLESVSPRLAKARDLDIAIPGTYRSEEPVISIRSFAPSLTVISSKQRPRKLSIRGSDGKDHGFLLKGHEDLRQDERVMQLFGLVNTLLKVDPETFKRHLGIARYSVVPLSINSGLIGWVPHTDTLHSLIKEFRDHTGTPLNVEHRNMLQLAPDYDILTLLQKIEVFESVLHSTPGDDLYKILWLKSKNSESWLERRTNYTRSLAVMSMVGYVLGLGDRHPSNLMLDRHSGRVIHIDFGDCFEVAIQREKFPEKIPFRLTRMLVKAMEVSGVEGNYRTTCENVMRVLRENKESVMAVLEAFVHDPLINWKLTRKDRATARLPEDQGVDGGGNEKGEKQEAREAEMMDPRVSAMDLDATDEESSRIDEGPEANQRAVQVITRVSNKLTGRDFKANVTLDVPAQVDKLILEARSIENLCQCYIGWCAFW</sequence>
<dbReference type="InterPro" id="IPR057564">
    <property type="entry name" value="HEAT_ATR"/>
</dbReference>
<dbReference type="InterPro" id="IPR036940">
    <property type="entry name" value="PI3/4_kinase_cat_sf"/>
</dbReference>
<feature type="compositionally biased region" description="Polar residues" evidence="11">
    <location>
        <begin position="313"/>
        <end position="333"/>
    </location>
</feature>
<dbReference type="GO" id="GO:0080090">
    <property type="term" value="P:regulation of primary metabolic process"/>
    <property type="evidence" value="ECO:0007669"/>
    <property type="project" value="UniProtKB-ARBA"/>
</dbReference>
<keyword evidence="5 10" id="KW-0547">Nucleotide-binding</keyword>
<evidence type="ECO:0000256" key="1">
    <source>
        <dbReference type="ARBA" id="ARBA00011031"/>
    </source>
</evidence>
<feature type="domain" description="FAT" evidence="13">
    <location>
        <begin position="462"/>
        <end position="1030"/>
    </location>
</feature>
<dbReference type="PROSITE" id="PS50290">
    <property type="entry name" value="PI3_4_KINASE_3"/>
    <property type="match status" value="1"/>
</dbReference>
<dbReference type="InterPro" id="IPR018936">
    <property type="entry name" value="PI3/4_kinase_CS"/>
</dbReference>
<comment type="catalytic activity">
    <reaction evidence="9">
        <text>L-seryl-[protein] + ATP = O-phospho-L-seryl-[protein] + ADP + H(+)</text>
        <dbReference type="Rhea" id="RHEA:17989"/>
        <dbReference type="Rhea" id="RHEA-COMP:9863"/>
        <dbReference type="Rhea" id="RHEA-COMP:11604"/>
        <dbReference type="ChEBI" id="CHEBI:15378"/>
        <dbReference type="ChEBI" id="CHEBI:29999"/>
        <dbReference type="ChEBI" id="CHEBI:30616"/>
        <dbReference type="ChEBI" id="CHEBI:83421"/>
        <dbReference type="ChEBI" id="CHEBI:456216"/>
        <dbReference type="EC" id="2.7.11.1"/>
    </reaction>
</comment>
<dbReference type="GO" id="GO:0031931">
    <property type="term" value="C:TORC1 complex"/>
    <property type="evidence" value="ECO:0007669"/>
    <property type="project" value="TreeGrafter"/>
</dbReference>
<dbReference type="FunFam" id="1.10.1070.11:FF:000029">
    <property type="entry name" value="Serine/threonine-protein kinase TOR"/>
    <property type="match status" value="1"/>
</dbReference>
<dbReference type="Gene3D" id="1.25.10.10">
    <property type="entry name" value="Leucine-rich Repeat Variant"/>
    <property type="match status" value="1"/>
</dbReference>
<evidence type="ECO:0000259" key="13">
    <source>
        <dbReference type="PROSITE" id="PS51189"/>
    </source>
</evidence>
<dbReference type="PROSITE" id="PS00916">
    <property type="entry name" value="PI3_4_KINASE_2"/>
    <property type="match status" value="1"/>
</dbReference>
<dbReference type="PANTHER" id="PTHR11139">
    <property type="entry name" value="ATAXIA TELANGIECTASIA MUTATED ATM -RELATED"/>
    <property type="match status" value="1"/>
</dbReference>
<dbReference type="Gene3D" id="3.30.1010.10">
    <property type="entry name" value="Phosphatidylinositol 3-kinase Catalytic Subunit, Chain A, domain 4"/>
    <property type="match status" value="1"/>
</dbReference>
<feature type="domain" description="FATC" evidence="14">
    <location>
        <begin position="1563"/>
        <end position="1595"/>
    </location>
</feature>
<dbReference type="PANTHER" id="PTHR11139:SF9">
    <property type="entry name" value="SERINE_THREONINE-PROTEIN KINASE MTOR"/>
    <property type="match status" value="1"/>
</dbReference>
<feature type="compositionally biased region" description="Basic and acidic residues" evidence="11">
    <location>
        <begin position="1499"/>
        <end position="1515"/>
    </location>
</feature>
<dbReference type="CDD" id="cd05169">
    <property type="entry name" value="PIKKc_TOR"/>
    <property type="match status" value="1"/>
</dbReference>
<evidence type="ECO:0000256" key="4">
    <source>
        <dbReference type="ARBA" id="ARBA00022737"/>
    </source>
</evidence>
<name>A0A4P9Y3S3_9FUNG</name>
<dbReference type="SUPFAM" id="SSF56112">
    <property type="entry name" value="Protein kinase-like (PK-like)"/>
    <property type="match status" value="1"/>
</dbReference>
<feature type="region of interest" description="Disordered" evidence="11">
    <location>
        <begin position="1488"/>
        <end position="1515"/>
    </location>
</feature>
<dbReference type="InterPro" id="IPR009076">
    <property type="entry name" value="FRB_dom"/>
</dbReference>
<comment type="catalytic activity">
    <reaction evidence="8 10">
        <text>L-threonyl-[protein] + ATP = O-phospho-L-threonyl-[protein] + ADP + H(+)</text>
        <dbReference type="Rhea" id="RHEA:46608"/>
        <dbReference type="Rhea" id="RHEA-COMP:11060"/>
        <dbReference type="Rhea" id="RHEA-COMP:11605"/>
        <dbReference type="ChEBI" id="CHEBI:15378"/>
        <dbReference type="ChEBI" id="CHEBI:30013"/>
        <dbReference type="ChEBI" id="CHEBI:30616"/>
        <dbReference type="ChEBI" id="CHEBI:61977"/>
        <dbReference type="ChEBI" id="CHEBI:456216"/>
        <dbReference type="EC" id="2.7.11.1"/>
    </reaction>
</comment>
<dbReference type="InterPro" id="IPR036738">
    <property type="entry name" value="FRB_sf"/>
</dbReference>
<dbReference type="Gene3D" id="1.20.120.150">
    <property type="entry name" value="FKBP12-rapamycin binding domain"/>
    <property type="match status" value="1"/>
</dbReference>
<dbReference type="SMART" id="SM01346">
    <property type="entry name" value="DUF3385"/>
    <property type="match status" value="1"/>
</dbReference>
<dbReference type="SUPFAM" id="SSF48371">
    <property type="entry name" value="ARM repeat"/>
    <property type="match status" value="1"/>
</dbReference>
<comment type="similarity">
    <text evidence="1 10">Belongs to the PI3/PI4-kinase family.</text>
</comment>
<dbReference type="InterPro" id="IPR000403">
    <property type="entry name" value="PI3/4_kinase_cat_dom"/>
</dbReference>
<dbReference type="SMART" id="SM00146">
    <property type="entry name" value="PI3Kc"/>
    <property type="match status" value="1"/>
</dbReference>
<dbReference type="Gene3D" id="1.25.40.10">
    <property type="entry name" value="Tetratricopeptide repeat domain"/>
    <property type="match status" value="1"/>
</dbReference>
<keyword evidence="7 10" id="KW-0067">ATP-binding</keyword>
<keyword evidence="4" id="KW-0677">Repeat</keyword>
<dbReference type="Pfam" id="PF23593">
    <property type="entry name" value="HEAT_ATR"/>
    <property type="match status" value="1"/>
</dbReference>
<dbReference type="GO" id="GO:0005634">
    <property type="term" value="C:nucleus"/>
    <property type="evidence" value="ECO:0007669"/>
    <property type="project" value="TreeGrafter"/>
</dbReference>
<organism evidence="15 16">
    <name type="scientific">Piptocephalis cylindrospora</name>
    <dbReference type="NCBI Taxonomy" id="1907219"/>
    <lineage>
        <taxon>Eukaryota</taxon>
        <taxon>Fungi</taxon>
        <taxon>Fungi incertae sedis</taxon>
        <taxon>Zoopagomycota</taxon>
        <taxon>Zoopagomycotina</taxon>
        <taxon>Zoopagomycetes</taxon>
        <taxon>Zoopagales</taxon>
        <taxon>Piptocephalidaceae</taxon>
        <taxon>Piptocephalis</taxon>
    </lineage>
</organism>
<keyword evidence="16" id="KW-1185">Reference proteome</keyword>
<dbReference type="InterPro" id="IPR014009">
    <property type="entry name" value="PIK_FAT"/>
</dbReference>
<keyword evidence="3 10" id="KW-0808">Transferase</keyword>
<reference evidence="16" key="1">
    <citation type="journal article" date="2018" name="Nat. Microbiol.">
        <title>Leveraging single-cell genomics to expand the fungal tree of life.</title>
        <authorList>
            <person name="Ahrendt S.R."/>
            <person name="Quandt C.A."/>
            <person name="Ciobanu D."/>
            <person name="Clum A."/>
            <person name="Salamov A."/>
            <person name="Andreopoulos B."/>
            <person name="Cheng J.F."/>
            <person name="Woyke T."/>
            <person name="Pelin A."/>
            <person name="Henrissat B."/>
            <person name="Reynolds N.K."/>
            <person name="Benny G.L."/>
            <person name="Smith M.E."/>
            <person name="James T.Y."/>
            <person name="Grigoriev I.V."/>
        </authorList>
    </citation>
    <scope>NUCLEOTIDE SEQUENCE [LARGE SCALE GENOMIC DNA]</scope>
</reference>
<evidence type="ECO:0000259" key="12">
    <source>
        <dbReference type="PROSITE" id="PS50290"/>
    </source>
</evidence>
<dbReference type="InterPro" id="IPR011009">
    <property type="entry name" value="Kinase-like_dom_sf"/>
</dbReference>
<feature type="domain" description="PI3K/PI4K catalytic" evidence="12">
    <location>
        <begin position="1204"/>
        <end position="1521"/>
    </location>
</feature>
<evidence type="ECO:0000259" key="14">
    <source>
        <dbReference type="PROSITE" id="PS51190"/>
    </source>
</evidence>
<dbReference type="Pfam" id="PF00454">
    <property type="entry name" value="PI3_PI4_kinase"/>
    <property type="match status" value="1"/>
</dbReference>
<dbReference type="Pfam" id="PF02260">
    <property type="entry name" value="FATC"/>
    <property type="match status" value="1"/>
</dbReference>
<feature type="region of interest" description="Disordered" evidence="11">
    <location>
        <begin position="311"/>
        <end position="340"/>
    </location>
</feature>
<evidence type="ECO:0000256" key="11">
    <source>
        <dbReference type="SAM" id="MobiDB-lite"/>
    </source>
</evidence>
<dbReference type="InterPro" id="IPR026683">
    <property type="entry name" value="TOR_cat"/>
</dbReference>
<evidence type="ECO:0000256" key="10">
    <source>
        <dbReference type="RuleBase" id="RU364109"/>
    </source>
</evidence>
<dbReference type="InterPro" id="IPR003151">
    <property type="entry name" value="PIK-rel_kinase_FAT"/>
</dbReference>
<dbReference type="InterPro" id="IPR024585">
    <property type="entry name" value="mTOR_dom"/>
</dbReference>
<dbReference type="FunFam" id="3.30.1010.10:FF:000006">
    <property type="entry name" value="Serine/threonine-protein kinase TOR"/>
    <property type="match status" value="1"/>
</dbReference>
<dbReference type="EC" id="2.7.11.1" evidence="10"/>
<keyword evidence="6 10" id="KW-0418">Kinase</keyword>
<dbReference type="InterPro" id="IPR011990">
    <property type="entry name" value="TPR-like_helical_dom_sf"/>
</dbReference>
<dbReference type="GO" id="GO:0004674">
    <property type="term" value="F:protein serine/threonine kinase activity"/>
    <property type="evidence" value="ECO:0007669"/>
    <property type="project" value="UniProtKB-KW"/>
</dbReference>
<evidence type="ECO:0000256" key="2">
    <source>
        <dbReference type="ARBA" id="ARBA00022527"/>
    </source>
</evidence>
<dbReference type="SUPFAM" id="SSF47212">
    <property type="entry name" value="FKBP12-rapamycin-binding domain of FKBP-rapamycin-associated protein (FRAP)"/>
    <property type="match status" value="1"/>
</dbReference>
<evidence type="ECO:0000256" key="5">
    <source>
        <dbReference type="ARBA" id="ARBA00022741"/>
    </source>
</evidence>
<keyword evidence="2 10" id="KW-0723">Serine/threonine-protein kinase</keyword>
<gene>
    <name evidence="15" type="ORF">BJ684DRAFT_10183</name>
</gene>
<evidence type="ECO:0000256" key="9">
    <source>
        <dbReference type="ARBA" id="ARBA00048679"/>
    </source>
</evidence>
<evidence type="ECO:0000256" key="8">
    <source>
        <dbReference type="ARBA" id="ARBA00047899"/>
    </source>
</evidence>
<dbReference type="FunFam" id="1.20.120.150:FF:000001">
    <property type="entry name" value="Serine/threonine-protein kinase TOR"/>
    <property type="match status" value="1"/>
</dbReference>
<protein>
    <recommendedName>
        <fullName evidence="10">Serine/threonine-protein kinase TOR</fullName>
        <ecNumber evidence="10">2.7.11.1</ecNumber>
    </recommendedName>
</protein>
<dbReference type="InterPro" id="IPR011989">
    <property type="entry name" value="ARM-like"/>
</dbReference>
<proteinExistence type="inferred from homology"/>
<dbReference type="InterPro" id="IPR003152">
    <property type="entry name" value="FATC_dom"/>
</dbReference>
<dbReference type="GO" id="GO:0005737">
    <property type="term" value="C:cytoplasm"/>
    <property type="evidence" value="ECO:0007669"/>
    <property type="project" value="TreeGrafter"/>
</dbReference>
<dbReference type="GO" id="GO:0106310">
    <property type="term" value="F:protein serine kinase activity"/>
    <property type="evidence" value="ECO:0007669"/>
    <property type="project" value="RHEA"/>
</dbReference>
<dbReference type="PROSITE" id="PS51190">
    <property type="entry name" value="FATC"/>
    <property type="match status" value="1"/>
</dbReference>
<evidence type="ECO:0000313" key="15">
    <source>
        <dbReference type="EMBL" id="RKP13354.1"/>
    </source>
</evidence>
<dbReference type="GO" id="GO:0038202">
    <property type="term" value="P:TORC1 signaling"/>
    <property type="evidence" value="ECO:0007669"/>
    <property type="project" value="TreeGrafter"/>
</dbReference>
<evidence type="ECO:0000256" key="7">
    <source>
        <dbReference type="ARBA" id="ARBA00022840"/>
    </source>
</evidence>
<dbReference type="Proteomes" id="UP000267251">
    <property type="component" value="Unassembled WGS sequence"/>
</dbReference>
<dbReference type="Gene3D" id="1.10.1070.11">
    <property type="entry name" value="Phosphatidylinositol 3-/4-kinase, catalytic domain"/>
    <property type="match status" value="1"/>
</dbReference>
<accession>A0A4P9Y3S3</accession>
<dbReference type="GO" id="GO:0044877">
    <property type="term" value="F:protein-containing complex binding"/>
    <property type="evidence" value="ECO:0007669"/>
    <property type="project" value="InterPro"/>
</dbReference>
<dbReference type="Pfam" id="PF11865">
    <property type="entry name" value="mTOR_dom"/>
    <property type="match status" value="1"/>
</dbReference>
<dbReference type="SMART" id="SM01345">
    <property type="entry name" value="Rapamycin_bind"/>
    <property type="match status" value="1"/>
</dbReference>
<evidence type="ECO:0000313" key="16">
    <source>
        <dbReference type="Proteomes" id="UP000267251"/>
    </source>
</evidence>
<dbReference type="InterPro" id="IPR050517">
    <property type="entry name" value="DDR_Repair_Kinase"/>
</dbReference>
<dbReference type="InterPro" id="IPR016024">
    <property type="entry name" value="ARM-type_fold"/>
</dbReference>
<dbReference type="GO" id="GO:0016242">
    <property type="term" value="P:negative regulation of macroautophagy"/>
    <property type="evidence" value="ECO:0007669"/>
    <property type="project" value="TreeGrafter"/>
</dbReference>
<evidence type="ECO:0000256" key="6">
    <source>
        <dbReference type="ARBA" id="ARBA00022777"/>
    </source>
</evidence>
<dbReference type="GO" id="GO:0031932">
    <property type="term" value="C:TORC2 complex"/>
    <property type="evidence" value="ECO:0007669"/>
    <property type="project" value="TreeGrafter"/>
</dbReference>
<dbReference type="Pfam" id="PF02259">
    <property type="entry name" value="FAT"/>
    <property type="match status" value="1"/>
</dbReference>
<dbReference type="Pfam" id="PF08771">
    <property type="entry name" value="FRB_dom"/>
    <property type="match status" value="1"/>
</dbReference>
<dbReference type="GO" id="GO:0005524">
    <property type="term" value="F:ATP binding"/>
    <property type="evidence" value="ECO:0007669"/>
    <property type="project" value="UniProtKB-KW"/>
</dbReference>